<reference evidence="2" key="1">
    <citation type="journal article" date="2020" name="Stud. Mycol.">
        <title>101 Dothideomycetes genomes: a test case for predicting lifestyles and emergence of pathogens.</title>
        <authorList>
            <person name="Haridas S."/>
            <person name="Albert R."/>
            <person name="Binder M."/>
            <person name="Bloem J."/>
            <person name="Labutti K."/>
            <person name="Salamov A."/>
            <person name="Andreopoulos B."/>
            <person name="Baker S."/>
            <person name="Barry K."/>
            <person name="Bills G."/>
            <person name="Bluhm B."/>
            <person name="Cannon C."/>
            <person name="Castanera R."/>
            <person name="Culley D."/>
            <person name="Daum C."/>
            <person name="Ezra D."/>
            <person name="Gonzalez J."/>
            <person name="Henrissat B."/>
            <person name="Kuo A."/>
            <person name="Liang C."/>
            <person name="Lipzen A."/>
            <person name="Lutzoni F."/>
            <person name="Magnuson J."/>
            <person name="Mondo S."/>
            <person name="Nolan M."/>
            <person name="Ohm R."/>
            <person name="Pangilinan J."/>
            <person name="Park H.-J."/>
            <person name="Ramirez L."/>
            <person name="Alfaro M."/>
            <person name="Sun H."/>
            <person name="Tritt A."/>
            <person name="Yoshinaga Y."/>
            <person name="Zwiers L.-H."/>
            <person name="Turgeon B."/>
            <person name="Goodwin S."/>
            <person name="Spatafora J."/>
            <person name="Crous P."/>
            <person name="Grigoriev I."/>
        </authorList>
    </citation>
    <scope>NUCLEOTIDE SEQUENCE</scope>
    <source>
        <strain evidence="2">CBS 121739</strain>
    </source>
</reference>
<proteinExistence type="predicted"/>
<feature type="compositionally biased region" description="Basic residues" evidence="1">
    <location>
        <begin position="190"/>
        <end position="209"/>
    </location>
</feature>
<organism evidence="2 3">
    <name type="scientific">Pseudovirgaria hyperparasitica</name>
    <dbReference type="NCBI Taxonomy" id="470096"/>
    <lineage>
        <taxon>Eukaryota</taxon>
        <taxon>Fungi</taxon>
        <taxon>Dikarya</taxon>
        <taxon>Ascomycota</taxon>
        <taxon>Pezizomycotina</taxon>
        <taxon>Dothideomycetes</taxon>
        <taxon>Dothideomycetes incertae sedis</taxon>
        <taxon>Acrospermales</taxon>
        <taxon>Acrospermaceae</taxon>
        <taxon>Pseudovirgaria</taxon>
    </lineage>
</organism>
<feature type="region of interest" description="Disordered" evidence="1">
    <location>
        <begin position="94"/>
        <end position="209"/>
    </location>
</feature>
<dbReference type="GeneID" id="54486621"/>
<evidence type="ECO:0000313" key="3">
    <source>
        <dbReference type="Proteomes" id="UP000799437"/>
    </source>
</evidence>
<evidence type="ECO:0000313" key="2">
    <source>
        <dbReference type="EMBL" id="KAF2756791.1"/>
    </source>
</evidence>
<protein>
    <submittedName>
        <fullName evidence="2">Uncharacterized protein</fullName>
    </submittedName>
</protein>
<name>A0A6A6W6T2_9PEZI</name>
<gene>
    <name evidence="2" type="ORF">EJ05DRAFT_486823</name>
</gene>
<dbReference type="RefSeq" id="XP_033599242.1">
    <property type="nucleotide sequence ID" value="XM_033745567.1"/>
</dbReference>
<keyword evidence="3" id="KW-1185">Reference proteome</keyword>
<dbReference type="EMBL" id="ML996574">
    <property type="protein sequence ID" value="KAF2756791.1"/>
    <property type="molecule type" value="Genomic_DNA"/>
</dbReference>
<dbReference type="Proteomes" id="UP000799437">
    <property type="component" value="Unassembled WGS sequence"/>
</dbReference>
<accession>A0A6A6W6T2</accession>
<feature type="compositionally biased region" description="Basic residues" evidence="1">
    <location>
        <begin position="95"/>
        <end position="104"/>
    </location>
</feature>
<dbReference type="AlphaFoldDB" id="A0A6A6W6T2"/>
<evidence type="ECO:0000256" key="1">
    <source>
        <dbReference type="SAM" id="MobiDB-lite"/>
    </source>
</evidence>
<sequence length="209" mass="22937">MDAGAYSTLLGIRMAFEDSNNNKILFDILLVVPLAEDMLNIAPIVYIVFPSIETRAIKFLVYTNRTRFVEDIIRDNVIHGRAVVARPLVTDKLSPAKKKKKGSKTKNTADPVINKTGKTSKTAPPLKNSIVVKEPTIETLHPTTELSSAKEPEDNTNDLGSIPPPADGELPNNPDSEPDASNLLPPRIPLKSKARKVVRTPSKRSKPQL</sequence>